<dbReference type="GO" id="GO:0008808">
    <property type="term" value="F:cardiolipin synthase activity"/>
    <property type="evidence" value="ECO:0007669"/>
    <property type="project" value="UniProtKB-UniRule"/>
</dbReference>
<evidence type="ECO:0000256" key="3">
    <source>
        <dbReference type="ARBA" id="ARBA00022516"/>
    </source>
</evidence>
<comment type="subcellular location">
    <subcellularLocation>
        <location evidence="1">Cell membrane</location>
        <topology evidence="1">Multi-pass membrane protein</topology>
    </subcellularLocation>
</comment>
<dbReference type="AlphaFoldDB" id="A0A6L5YFT6"/>
<dbReference type="Pfam" id="PF13396">
    <property type="entry name" value="PLDc_N"/>
    <property type="match status" value="1"/>
</dbReference>
<sequence>MGKKKQIRSEVKGNVKNSIGRIAFAALAVLLQIGWILILMIKLYQYSSVISLLTSLFALVVALRIYGKHTNAAFKMPWIIVILAFPVFGLCIYGLFGHKEAMHKIIRKFEDVDAQLIPLNVQDETILQQLEQEDPLLANQCHYIWKYGNYPVYDTTAVKFYPEAYLGYEEQLKELEKAKHFIFLEYHAIEEAEAFARLKDVLARKAAEGVEVRILYDDVGCIGFLDKSFIDRMNAIGVQCRVFNYVVPFLNIFMNNRDHRKIMVIDGKVGFTGGYNLADEYFNITHPYGYWKDTGVKLTGRAVQNFTMMFLEMWNVMGQADTDYEKYLQASQEGAEDGNVQKASGYVQPYADSPLDGEPVGENVYLNLIKTAKKRLYVATPYLIISDEMTRELGLAAKRGVDVRVFTPGIPDKKIIYGVTRSYYSGLVRQGVRVYEYTPGFLHAKQMLCDGDTATVGTINMDYRSLYHHFENGVWMHGCDAIRDIEADFDKLLQDSEEVTDKYRDGRKNRAVRGWQCIMRLIAPLL</sequence>
<feature type="domain" description="PLD phosphodiesterase" evidence="14">
    <location>
        <begin position="438"/>
        <end position="465"/>
    </location>
</feature>
<dbReference type="EC" id="2.7.8.-" evidence="12"/>
<dbReference type="InterPro" id="IPR025202">
    <property type="entry name" value="PLD-like_dom"/>
</dbReference>
<keyword evidence="4" id="KW-0808">Transferase</keyword>
<name>A0A6L5YFT6_9FIRM</name>
<keyword evidence="5 13" id="KW-0812">Transmembrane</keyword>
<reference evidence="15 16" key="1">
    <citation type="submission" date="2019-08" db="EMBL/GenBank/DDBJ databases">
        <title>In-depth cultivation of the pig gut microbiome towards novel bacterial diversity and tailored functional studies.</title>
        <authorList>
            <person name="Wylensek D."/>
            <person name="Hitch T.C.A."/>
            <person name="Clavel T."/>
        </authorList>
    </citation>
    <scope>NUCLEOTIDE SEQUENCE [LARGE SCALE GENOMIC DNA]</scope>
    <source>
        <strain evidence="15 16">WCA3-601-WT-6H</strain>
    </source>
</reference>
<gene>
    <name evidence="15" type="primary">cls</name>
    <name evidence="15" type="ORF">FYJ59_02020</name>
</gene>
<keyword evidence="10" id="KW-0594">Phospholipid biosynthesis</keyword>
<organism evidence="15 16">
    <name type="scientific">Waltera intestinalis</name>
    <dbReference type="NCBI Taxonomy" id="2606635"/>
    <lineage>
        <taxon>Bacteria</taxon>
        <taxon>Bacillati</taxon>
        <taxon>Bacillota</taxon>
        <taxon>Clostridia</taxon>
        <taxon>Lachnospirales</taxon>
        <taxon>Lachnospiraceae</taxon>
        <taxon>Waltera</taxon>
    </lineage>
</organism>
<protein>
    <recommendedName>
        <fullName evidence="12">Cardiolipin synthase</fullName>
        <ecNumber evidence="12">2.7.8.-</ecNumber>
    </recommendedName>
</protein>
<evidence type="ECO:0000256" key="2">
    <source>
        <dbReference type="ARBA" id="ARBA00022475"/>
    </source>
</evidence>
<keyword evidence="3" id="KW-0444">Lipid biosynthesis</keyword>
<dbReference type="Proteomes" id="UP000476055">
    <property type="component" value="Unassembled WGS sequence"/>
</dbReference>
<evidence type="ECO:0000313" key="16">
    <source>
        <dbReference type="Proteomes" id="UP000476055"/>
    </source>
</evidence>
<dbReference type="GO" id="GO:0005886">
    <property type="term" value="C:plasma membrane"/>
    <property type="evidence" value="ECO:0007669"/>
    <property type="project" value="UniProtKB-SubCell"/>
</dbReference>
<proteinExistence type="predicted"/>
<keyword evidence="8" id="KW-0443">Lipid metabolism</keyword>
<dbReference type="PROSITE" id="PS50035">
    <property type="entry name" value="PLD"/>
    <property type="match status" value="2"/>
</dbReference>
<comment type="caution">
    <text evidence="15">The sequence shown here is derived from an EMBL/GenBank/DDBJ whole genome shotgun (WGS) entry which is preliminary data.</text>
</comment>
<dbReference type="InterPro" id="IPR001736">
    <property type="entry name" value="PLipase_D/transphosphatidylase"/>
</dbReference>
<dbReference type="CDD" id="cd09154">
    <property type="entry name" value="PLDc_SMU_988_like_1"/>
    <property type="match status" value="1"/>
</dbReference>
<dbReference type="SMART" id="SM00155">
    <property type="entry name" value="PLDc"/>
    <property type="match status" value="2"/>
</dbReference>
<feature type="transmembrane region" description="Helical" evidence="13">
    <location>
        <begin position="21"/>
        <end position="41"/>
    </location>
</feature>
<keyword evidence="6" id="KW-0677">Repeat</keyword>
<dbReference type="PANTHER" id="PTHR21248">
    <property type="entry name" value="CARDIOLIPIN SYNTHASE"/>
    <property type="match status" value="1"/>
</dbReference>
<feature type="transmembrane region" description="Helical" evidence="13">
    <location>
        <begin position="47"/>
        <end position="66"/>
    </location>
</feature>
<evidence type="ECO:0000256" key="8">
    <source>
        <dbReference type="ARBA" id="ARBA00023098"/>
    </source>
</evidence>
<evidence type="ECO:0000256" key="9">
    <source>
        <dbReference type="ARBA" id="ARBA00023136"/>
    </source>
</evidence>
<evidence type="ECO:0000256" key="4">
    <source>
        <dbReference type="ARBA" id="ARBA00022679"/>
    </source>
</evidence>
<dbReference type="NCBIfam" id="TIGR04265">
    <property type="entry name" value="bac_cardiolipin"/>
    <property type="match status" value="1"/>
</dbReference>
<dbReference type="Pfam" id="PF13091">
    <property type="entry name" value="PLDc_2"/>
    <property type="match status" value="2"/>
</dbReference>
<keyword evidence="11" id="KW-1208">Phospholipid metabolism</keyword>
<dbReference type="SUPFAM" id="SSF56024">
    <property type="entry name" value="Phospholipase D/nuclease"/>
    <property type="match status" value="2"/>
</dbReference>
<feature type="transmembrane region" description="Helical" evidence="13">
    <location>
        <begin position="78"/>
        <end position="96"/>
    </location>
</feature>
<evidence type="ECO:0000256" key="7">
    <source>
        <dbReference type="ARBA" id="ARBA00022989"/>
    </source>
</evidence>
<keyword evidence="16" id="KW-1185">Reference proteome</keyword>
<dbReference type="GO" id="GO:0032049">
    <property type="term" value="P:cardiolipin biosynthetic process"/>
    <property type="evidence" value="ECO:0007669"/>
    <property type="project" value="UniProtKB-UniRule"/>
</dbReference>
<keyword evidence="2" id="KW-1003">Cell membrane</keyword>
<dbReference type="EMBL" id="VUMU01000002">
    <property type="protein sequence ID" value="MST57035.1"/>
    <property type="molecule type" value="Genomic_DNA"/>
</dbReference>
<evidence type="ECO:0000256" key="1">
    <source>
        <dbReference type="ARBA" id="ARBA00004651"/>
    </source>
</evidence>
<evidence type="ECO:0000256" key="5">
    <source>
        <dbReference type="ARBA" id="ARBA00022692"/>
    </source>
</evidence>
<evidence type="ECO:0000313" key="15">
    <source>
        <dbReference type="EMBL" id="MST57035.1"/>
    </source>
</evidence>
<dbReference type="CDD" id="cd09160">
    <property type="entry name" value="PLDc_SMU_988_like_2"/>
    <property type="match status" value="1"/>
</dbReference>
<accession>A0A6L5YFT6</accession>
<evidence type="ECO:0000256" key="10">
    <source>
        <dbReference type="ARBA" id="ARBA00023209"/>
    </source>
</evidence>
<evidence type="ECO:0000256" key="12">
    <source>
        <dbReference type="NCBIfam" id="TIGR04265"/>
    </source>
</evidence>
<evidence type="ECO:0000256" key="11">
    <source>
        <dbReference type="ARBA" id="ARBA00023264"/>
    </source>
</evidence>
<dbReference type="RefSeq" id="WP_154495066.1">
    <property type="nucleotide sequence ID" value="NZ_VUMU01000002.1"/>
</dbReference>
<dbReference type="InterPro" id="IPR027379">
    <property type="entry name" value="CLS_N"/>
</dbReference>
<evidence type="ECO:0000256" key="13">
    <source>
        <dbReference type="SAM" id="Phobius"/>
    </source>
</evidence>
<keyword evidence="9 13" id="KW-0472">Membrane</keyword>
<dbReference type="Gene3D" id="3.30.870.10">
    <property type="entry name" value="Endonuclease Chain A"/>
    <property type="match status" value="2"/>
</dbReference>
<evidence type="ECO:0000256" key="6">
    <source>
        <dbReference type="ARBA" id="ARBA00022737"/>
    </source>
</evidence>
<dbReference type="InterPro" id="IPR022924">
    <property type="entry name" value="Cardiolipin_synthase"/>
</dbReference>
<feature type="domain" description="PLD phosphodiesterase" evidence="14">
    <location>
        <begin position="254"/>
        <end position="281"/>
    </location>
</feature>
<evidence type="ECO:0000259" key="14">
    <source>
        <dbReference type="PROSITE" id="PS50035"/>
    </source>
</evidence>
<keyword evidence="7 13" id="KW-1133">Transmembrane helix</keyword>
<dbReference type="PANTHER" id="PTHR21248:SF22">
    <property type="entry name" value="PHOSPHOLIPASE D"/>
    <property type="match status" value="1"/>
</dbReference>